<gene>
    <name evidence="3" type="ORF">SU60_13340</name>
</gene>
<dbReference type="RefSeq" id="WP_041155929.1">
    <property type="nucleotide sequence ID" value="NZ_CBCRVP010000002.1"/>
</dbReference>
<comment type="caution">
    <text evidence="3">The sequence shown here is derived from an EMBL/GenBank/DDBJ whole genome shotgun (WGS) entry which is preliminary data.</text>
</comment>
<dbReference type="Pfam" id="PF22725">
    <property type="entry name" value="GFO_IDH_MocA_C3"/>
    <property type="match status" value="1"/>
</dbReference>
<dbReference type="Proteomes" id="UP000031977">
    <property type="component" value="Unassembled WGS sequence"/>
</dbReference>
<accession>A0A0C3I6E3</accession>
<evidence type="ECO:0000313" key="3">
    <source>
        <dbReference type="EMBL" id="KIN10585.1"/>
    </source>
</evidence>
<dbReference type="PANTHER" id="PTHR43054">
    <property type="match status" value="1"/>
</dbReference>
<dbReference type="InterPro" id="IPR000683">
    <property type="entry name" value="Gfo/Idh/MocA-like_OxRdtase_N"/>
</dbReference>
<dbReference type="Gene3D" id="3.30.360.10">
    <property type="entry name" value="Dihydrodipicolinate Reductase, domain 2"/>
    <property type="match status" value="1"/>
</dbReference>
<evidence type="ECO:0000313" key="4">
    <source>
        <dbReference type="Proteomes" id="UP000031977"/>
    </source>
</evidence>
<dbReference type="AlphaFoldDB" id="A0A0C3I6E3"/>
<name>A0A0C3I6E3_9VIBR</name>
<feature type="domain" description="Gfo/Idh/MocA-like oxidoreductase N-terminal" evidence="1">
    <location>
        <begin position="3"/>
        <end position="120"/>
    </location>
</feature>
<dbReference type="InterPro" id="IPR055170">
    <property type="entry name" value="GFO_IDH_MocA-like_dom"/>
</dbReference>
<feature type="domain" description="GFO/IDH/MocA-like oxidoreductase" evidence="2">
    <location>
        <begin position="142"/>
        <end position="247"/>
    </location>
</feature>
<dbReference type="PANTHER" id="PTHR43054:SF1">
    <property type="entry name" value="SCYLLO-INOSITOL 2-DEHYDROGENASE (NADP(+)) IOLU"/>
    <property type="match status" value="1"/>
</dbReference>
<dbReference type="Pfam" id="PF01408">
    <property type="entry name" value="GFO_IDH_MocA"/>
    <property type="match status" value="1"/>
</dbReference>
<dbReference type="EMBL" id="JXOK01000049">
    <property type="protein sequence ID" value="KIN10585.1"/>
    <property type="molecule type" value="Genomic_DNA"/>
</dbReference>
<evidence type="ECO:0000259" key="1">
    <source>
        <dbReference type="Pfam" id="PF01408"/>
    </source>
</evidence>
<dbReference type="Gene3D" id="3.40.50.720">
    <property type="entry name" value="NAD(P)-binding Rossmann-like Domain"/>
    <property type="match status" value="1"/>
</dbReference>
<dbReference type="SUPFAM" id="SSF55347">
    <property type="entry name" value="Glyceraldehyde-3-phosphate dehydrogenase-like, C-terminal domain"/>
    <property type="match status" value="1"/>
</dbReference>
<dbReference type="InterPro" id="IPR036291">
    <property type="entry name" value="NAD(P)-bd_dom_sf"/>
</dbReference>
<dbReference type="SUPFAM" id="SSF51735">
    <property type="entry name" value="NAD(P)-binding Rossmann-fold domains"/>
    <property type="match status" value="1"/>
</dbReference>
<dbReference type="STRING" id="50718.SU60_13340"/>
<reference evidence="3 4" key="1">
    <citation type="submission" date="2015-01" db="EMBL/GenBank/DDBJ databases">
        <title>Draft genome of Vibrio mytili type strain CAIM 528.</title>
        <authorList>
            <person name="Gonzalez-Castillo A."/>
            <person name="Gomez-Gil B."/>
            <person name="Enciso-Ibarra J."/>
        </authorList>
    </citation>
    <scope>NUCLEOTIDE SEQUENCE [LARGE SCALE GENOMIC DNA]</scope>
    <source>
        <strain evidence="3 4">CAIM 528</strain>
    </source>
</reference>
<protein>
    <submittedName>
        <fullName evidence="3">Oxidoreductase</fullName>
    </submittedName>
</protein>
<evidence type="ECO:0000259" key="2">
    <source>
        <dbReference type="Pfam" id="PF22725"/>
    </source>
</evidence>
<keyword evidence="4" id="KW-1185">Reference proteome</keyword>
<sequence>MYKLAVIGTNWISDQFVSAAIQTGQFCLKAVYSRDLEKARAFGISYNAEAFYDRLESLANDPEVDAVYIASPNSLHAPQAMQMLTAGKHVICEKPLASNYPLAQQMFECAEENNVVLFEAFMTPYTPNFSVLKSSLERISPLRHATISYCQYSSRYQKYLNGENPNTFNPDFSNGSIMDIGYYCVGAAIELFGEPHQVKASAHLLSSGVDGCGSVTLTYSGFNVNLLHSKVSDSLIPSEFQGEQGSVLVDMISIGRSVERVLRGQEKETLTQPQVENPMFYEAQAFAQQIKLGVMEKDAKQRSLLIAKVLTEIRKQTGVIFPADNPHKGNISQTR</sequence>
<dbReference type="OrthoDB" id="9774191at2"/>
<dbReference type="GO" id="GO:0000166">
    <property type="term" value="F:nucleotide binding"/>
    <property type="evidence" value="ECO:0007669"/>
    <property type="project" value="InterPro"/>
</dbReference>
<proteinExistence type="predicted"/>
<organism evidence="3 4">
    <name type="scientific">Vibrio mytili</name>
    <dbReference type="NCBI Taxonomy" id="50718"/>
    <lineage>
        <taxon>Bacteria</taxon>
        <taxon>Pseudomonadati</taxon>
        <taxon>Pseudomonadota</taxon>
        <taxon>Gammaproteobacteria</taxon>
        <taxon>Vibrionales</taxon>
        <taxon>Vibrionaceae</taxon>
        <taxon>Vibrio</taxon>
    </lineage>
</organism>